<sequence>MTAKPSMSEGGGFGRLLLRVSGAVDRVLETSGALIIGVTLTAAFAALLANVVLRYVFGEGMAWAYEIHAILFPWLVAGGVVVASVKSRHISVTVLVDILPPSLRRALWVLVCVLICAIAIGVLRTSGPIINAAKFQRLSGIPVTQYWGYLSLYYTFGAMALNAGLAALRGAFAYEDPMVDPTQTSFS</sequence>
<gene>
    <name evidence="11" type="ORF">AQS8620_02864</name>
</gene>
<dbReference type="Proteomes" id="UP000193862">
    <property type="component" value="Unassembled WGS sequence"/>
</dbReference>
<feature type="transmembrane region" description="Helical" evidence="9">
    <location>
        <begin position="146"/>
        <end position="168"/>
    </location>
</feature>
<evidence type="ECO:0000256" key="5">
    <source>
        <dbReference type="ARBA" id="ARBA00022692"/>
    </source>
</evidence>
<evidence type="ECO:0000256" key="6">
    <source>
        <dbReference type="ARBA" id="ARBA00022989"/>
    </source>
</evidence>
<keyword evidence="12" id="KW-1185">Reference proteome</keyword>
<dbReference type="PANTHER" id="PTHR35011:SF2">
    <property type="entry name" value="2,3-DIKETO-L-GULONATE TRAP TRANSPORTER SMALL PERMEASE PROTEIN YIAM"/>
    <property type="match status" value="1"/>
</dbReference>
<comment type="subunit">
    <text evidence="9">The complex comprises the extracytoplasmic solute receptor protein and the two transmembrane proteins.</text>
</comment>
<evidence type="ECO:0000256" key="7">
    <source>
        <dbReference type="ARBA" id="ARBA00023136"/>
    </source>
</evidence>
<keyword evidence="7 9" id="KW-0472">Membrane</keyword>
<dbReference type="GO" id="GO:0022857">
    <property type="term" value="F:transmembrane transporter activity"/>
    <property type="evidence" value="ECO:0007669"/>
    <property type="project" value="UniProtKB-UniRule"/>
</dbReference>
<evidence type="ECO:0000313" key="11">
    <source>
        <dbReference type="EMBL" id="SLN62886.1"/>
    </source>
</evidence>
<evidence type="ECO:0000259" key="10">
    <source>
        <dbReference type="Pfam" id="PF04290"/>
    </source>
</evidence>
<name>A0A1Y5TG11_9RHOB</name>
<keyword evidence="4 9" id="KW-0997">Cell inner membrane</keyword>
<reference evidence="11 12" key="1">
    <citation type="submission" date="2017-03" db="EMBL/GenBank/DDBJ databases">
        <authorList>
            <person name="Afonso C.L."/>
            <person name="Miller P.J."/>
            <person name="Scott M.A."/>
            <person name="Spackman E."/>
            <person name="Goraichik I."/>
            <person name="Dimitrov K.M."/>
            <person name="Suarez D.L."/>
            <person name="Swayne D.E."/>
        </authorList>
    </citation>
    <scope>NUCLEOTIDE SEQUENCE [LARGE SCALE GENOMIC DNA]</scope>
    <source>
        <strain evidence="11 12">CECT 8620</strain>
    </source>
</reference>
<evidence type="ECO:0000313" key="12">
    <source>
        <dbReference type="Proteomes" id="UP000193862"/>
    </source>
</evidence>
<dbReference type="AlphaFoldDB" id="A0A1Y5TG11"/>
<evidence type="ECO:0000256" key="3">
    <source>
        <dbReference type="ARBA" id="ARBA00022475"/>
    </source>
</evidence>
<feature type="domain" description="Tripartite ATP-independent periplasmic transporters DctQ component" evidence="10">
    <location>
        <begin position="45"/>
        <end position="169"/>
    </location>
</feature>
<evidence type="ECO:0000256" key="2">
    <source>
        <dbReference type="ARBA" id="ARBA00022448"/>
    </source>
</evidence>
<comment type="function">
    <text evidence="9">Part of the tripartite ATP-independent periplasmic (TRAP) transport system.</text>
</comment>
<dbReference type="Pfam" id="PF04290">
    <property type="entry name" value="DctQ"/>
    <property type="match status" value="1"/>
</dbReference>
<organism evidence="11 12">
    <name type="scientific">Aquimixticola soesokkakensis</name>
    <dbReference type="NCBI Taxonomy" id="1519096"/>
    <lineage>
        <taxon>Bacteria</taxon>
        <taxon>Pseudomonadati</taxon>
        <taxon>Pseudomonadota</taxon>
        <taxon>Alphaproteobacteria</taxon>
        <taxon>Rhodobacterales</taxon>
        <taxon>Paracoccaceae</taxon>
        <taxon>Aquimixticola</taxon>
    </lineage>
</organism>
<keyword evidence="6 9" id="KW-1133">Transmembrane helix</keyword>
<proteinExistence type="inferred from homology"/>
<evidence type="ECO:0000256" key="9">
    <source>
        <dbReference type="RuleBase" id="RU369079"/>
    </source>
</evidence>
<keyword evidence="5 9" id="KW-0812">Transmembrane</keyword>
<dbReference type="GO" id="GO:0005886">
    <property type="term" value="C:plasma membrane"/>
    <property type="evidence" value="ECO:0007669"/>
    <property type="project" value="UniProtKB-SubCell"/>
</dbReference>
<dbReference type="PANTHER" id="PTHR35011">
    <property type="entry name" value="2,3-DIKETO-L-GULONATE TRAP TRANSPORTER SMALL PERMEASE PROTEIN YIAM"/>
    <property type="match status" value="1"/>
</dbReference>
<evidence type="ECO:0000256" key="1">
    <source>
        <dbReference type="ARBA" id="ARBA00004429"/>
    </source>
</evidence>
<evidence type="ECO:0000256" key="8">
    <source>
        <dbReference type="ARBA" id="ARBA00038436"/>
    </source>
</evidence>
<dbReference type="EMBL" id="FWFS01000011">
    <property type="protein sequence ID" value="SLN62886.1"/>
    <property type="molecule type" value="Genomic_DNA"/>
</dbReference>
<dbReference type="InterPro" id="IPR007387">
    <property type="entry name" value="TRAP_DctQ"/>
</dbReference>
<feature type="transmembrane region" description="Helical" evidence="9">
    <location>
        <begin position="33"/>
        <end position="57"/>
    </location>
</feature>
<accession>A0A1Y5TG11</accession>
<comment type="subcellular location">
    <subcellularLocation>
        <location evidence="1 9">Cell inner membrane</location>
        <topology evidence="1 9">Multi-pass membrane protein</topology>
    </subcellularLocation>
</comment>
<feature type="transmembrane region" description="Helical" evidence="9">
    <location>
        <begin position="63"/>
        <end position="85"/>
    </location>
</feature>
<keyword evidence="2 9" id="KW-0813">Transport</keyword>
<dbReference type="InterPro" id="IPR055348">
    <property type="entry name" value="DctQ"/>
</dbReference>
<protein>
    <recommendedName>
        <fullName evidence="9">TRAP transporter small permease protein</fullName>
    </recommendedName>
</protein>
<comment type="similarity">
    <text evidence="8 9">Belongs to the TRAP transporter small permease family.</text>
</comment>
<keyword evidence="3" id="KW-1003">Cell membrane</keyword>
<feature type="transmembrane region" description="Helical" evidence="9">
    <location>
        <begin position="106"/>
        <end position="126"/>
    </location>
</feature>
<evidence type="ECO:0000256" key="4">
    <source>
        <dbReference type="ARBA" id="ARBA00022519"/>
    </source>
</evidence>
<dbReference type="GO" id="GO:0015740">
    <property type="term" value="P:C4-dicarboxylate transport"/>
    <property type="evidence" value="ECO:0007669"/>
    <property type="project" value="TreeGrafter"/>
</dbReference>